<dbReference type="AlphaFoldDB" id="A0A0B2VKA9"/>
<dbReference type="Proteomes" id="UP000031036">
    <property type="component" value="Unassembled WGS sequence"/>
</dbReference>
<evidence type="ECO:0000313" key="3">
    <source>
        <dbReference type="Proteomes" id="UP000031036"/>
    </source>
</evidence>
<proteinExistence type="predicted"/>
<dbReference type="OrthoDB" id="8543887at2759"/>
<protein>
    <submittedName>
        <fullName evidence="2">Protein FAM69C</fullName>
    </submittedName>
</protein>
<dbReference type="InterPro" id="IPR022049">
    <property type="entry name" value="FAM69_kinase_dom"/>
</dbReference>
<dbReference type="Pfam" id="PF12260">
    <property type="entry name" value="PIP49_C"/>
    <property type="match status" value="1"/>
</dbReference>
<reference evidence="2 3" key="1">
    <citation type="submission" date="2014-11" db="EMBL/GenBank/DDBJ databases">
        <title>Genetic blueprint of the zoonotic pathogen Toxocara canis.</title>
        <authorList>
            <person name="Zhu X.-Q."/>
            <person name="Korhonen P.K."/>
            <person name="Cai H."/>
            <person name="Young N.D."/>
            <person name="Nejsum P."/>
            <person name="von Samson-Himmelstjerna G."/>
            <person name="Boag P.R."/>
            <person name="Tan P."/>
            <person name="Li Q."/>
            <person name="Min J."/>
            <person name="Yang Y."/>
            <person name="Wang X."/>
            <person name="Fang X."/>
            <person name="Hall R.S."/>
            <person name="Hofmann A."/>
            <person name="Sternberg P.W."/>
            <person name="Jex A.R."/>
            <person name="Gasser R.B."/>
        </authorList>
    </citation>
    <scope>NUCLEOTIDE SEQUENCE [LARGE SCALE GENOMIC DNA]</scope>
    <source>
        <strain evidence="2">PN_DK_2014</strain>
    </source>
</reference>
<sequence length="209" mass="24175">MSYTPFSKADRISLWALVSQNEYVNLRALTLSRVTPKIVGTCGHFYQVESLIAFGVRPFFQRLRANIFHHMLGTLKLLEEFINDPLQMCDFRFENLGLGKSYPKRFMVLDATELYTQSRLNALLSTRRCESDDDCTLLSCAAKCNLTKGYCTNRVNLNVEVFCSDLFPQLYGRRWPKSDWFVAACDTSLSMEERLTKLRLAWVWIVPDV</sequence>
<dbReference type="EMBL" id="JPKZ01001465">
    <property type="protein sequence ID" value="KHN81789.1"/>
    <property type="molecule type" value="Genomic_DNA"/>
</dbReference>
<dbReference type="OMA" id="IASTGHC"/>
<gene>
    <name evidence="2" type="primary">Fam69c</name>
    <name evidence="2" type="ORF">Tcan_06204</name>
</gene>
<name>A0A0B2VKA9_TOXCA</name>
<dbReference type="PANTHER" id="PTHR21093">
    <property type="entry name" value="DIVERGENT PROTEIN KINASE DOMAIN 1C-RELATED"/>
    <property type="match status" value="1"/>
</dbReference>
<feature type="domain" description="FAM69 protein-kinase" evidence="1">
    <location>
        <begin position="14"/>
        <end position="171"/>
    </location>
</feature>
<evidence type="ECO:0000313" key="2">
    <source>
        <dbReference type="EMBL" id="KHN81789.1"/>
    </source>
</evidence>
<accession>A0A0B2VKA9</accession>
<organism evidence="2 3">
    <name type="scientific">Toxocara canis</name>
    <name type="common">Canine roundworm</name>
    <dbReference type="NCBI Taxonomy" id="6265"/>
    <lineage>
        <taxon>Eukaryota</taxon>
        <taxon>Metazoa</taxon>
        <taxon>Ecdysozoa</taxon>
        <taxon>Nematoda</taxon>
        <taxon>Chromadorea</taxon>
        <taxon>Rhabditida</taxon>
        <taxon>Spirurina</taxon>
        <taxon>Ascaridomorpha</taxon>
        <taxon>Ascaridoidea</taxon>
        <taxon>Toxocaridae</taxon>
        <taxon>Toxocara</taxon>
    </lineage>
</organism>
<comment type="caution">
    <text evidence="2">The sequence shown here is derived from an EMBL/GenBank/DDBJ whole genome shotgun (WGS) entry which is preliminary data.</text>
</comment>
<evidence type="ECO:0000259" key="1">
    <source>
        <dbReference type="Pfam" id="PF12260"/>
    </source>
</evidence>
<dbReference type="PANTHER" id="PTHR21093:SF2">
    <property type="entry name" value="DIVERGENT PROTEIN KINASE DOMAIN 1C"/>
    <property type="match status" value="1"/>
</dbReference>
<keyword evidence="3" id="KW-1185">Reference proteome</keyword>